<dbReference type="InterPro" id="IPR001223">
    <property type="entry name" value="Glyco_hydro18_cat"/>
</dbReference>
<sequence length="166" mass="18826">MNLYEFFIKFTPDISIIRCVFATMGPPMAVAPLNNVRQVIEYGITQIPPEKILMGIPNYGYDWTLPFVQGESAAENISNIEAVERAARYGAEIQFDETAQSPFFEYTDEQGRQHVVWFENARSIEAKLRLINEYGLAGASIWTIMRPFPYGASEVLNSLYTVAKVE</sequence>
<reference evidence="2" key="1">
    <citation type="submission" date="2021-04" db="EMBL/GenBank/DDBJ databases">
        <title>Sinoanaerobacter chloroacetimidivorans sp. nov., an obligate anaerobic bacterium isolated from anaerobic sludge.</title>
        <authorList>
            <person name="Bao Y."/>
        </authorList>
    </citation>
    <scope>NUCLEOTIDE SEQUENCE</scope>
    <source>
        <strain evidence="2">BAD-6</strain>
    </source>
</reference>
<dbReference type="InterPro" id="IPR029070">
    <property type="entry name" value="Chitinase_insertion_sf"/>
</dbReference>
<dbReference type="EMBL" id="JAGSND010000002">
    <property type="protein sequence ID" value="MBR0596891.1"/>
    <property type="molecule type" value="Genomic_DNA"/>
</dbReference>
<dbReference type="GO" id="GO:0012505">
    <property type="term" value="C:endomembrane system"/>
    <property type="evidence" value="ECO:0007669"/>
    <property type="project" value="TreeGrafter"/>
</dbReference>
<evidence type="ECO:0000313" key="3">
    <source>
        <dbReference type="Proteomes" id="UP000675664"/>
    </source>
</evidence>
<dbReference type="PANTHER" id="PTHR46066">
    <property type="entry name" value="CHITINASE DOMAIN-CONTAINING PROTEIN 1 FAMILY MEMBER"/>
    <property type="match status" value="1"/>
</dbReference>
<evidence type="ECO:0000259" key="1">
    <source>
        <dbReference type="PROSITE" id="PS51910"/>
    </source>
</evidence>
<dbReference type="AlphaFoldDB" id="A0A8J8B0R2"/>
<dbReference type="RefSeq" id="WP_227017024.1">
    <property type="nucleotide sequence ID" value="NZ_JAGSND010000002.1"/>
</dbReference>
<name>A0A8J8B0R2_9FIRM</name>
<dbReference type="Proteomes" id="UP000675664">
    <property type="component" value="Unassembled WGS sequence"/>
</dbReference>
<dbReference type="GO" id="GO:0005975">
    <property type="term" value="P:carbohydrate metabolic process"/>
    <property type="evidence" value="ECO:0007669"/>
    <property type="project" value="InterPro"/>
</dbReference>
<feature type="domain" description="GH18" evidence="1">
    <location>
        <begin position="1"/>
        <end position="159"/>
    </location>
</feature>
<dbReference type="Gene3D" id="3.20.20.80">
    <property type="entry name" value="Glycosidases"/>
    <property type="match status" value="1"/>
</dbReference>
<dbReference type="Gene3D" id="3.10.50.10">
    <property type="match status" value="1"/>
</dbReference>
<dbReference type="SUPFAM" id="SSF51445">
    <property type="entry name" value="(Trans)glycosidases"/>
    <property type="match status" value="1"/>
</dbReference>
<reference evidence="2" key="2">
    <citation type="submission" date="2021-04" db="EMBL/GenBank/DDBJ databases">
        <authorList>
            <person name="Liu J."/>
        </authorList>
    </citation>
    <scope>NUCLEOTIDE SEQUENCE</scope>
    <source>
        <strain evidence="2">BAD-6</strain>
    </source>
</reference>
<dbReference type="PANTHER" id="PTHR46066:SF2">
    <property type="entry name" value="CHITINASE DOMAIN-CONTAINING PROTEIN 1"/>
    <property type="match status" value="1"/>
</dbReference>
<dbReference type="Pfam" id="PF00704">
    <property type="entry name" value="Glyco_hydro_18"/>
    <property type="match status" value="1"/>
</dbReference>
<keyword evidence="3" id="KW-1185">Reference proteome</keyword>
<dbReference type="InterPro" id="IPR017853">
    <property type="entry name" value="GH"/>
</dbReference>
<dbReference type="GO" id="GO:0070492">
    <property type="term" value="F:oligosaccharide binding"/>
    <property type="evidence" value="ECO:0007669"/>
    <property type="project" value="TreeGrafter"/>
</dbReference>
<dbReference type="PROSITE" id="PS51910">
    <property type="entry name" value="GH18_2"/>
    <property type="match status" value="1"/>
</dbReference>
<comment type="caution">
    <text evidence="2">The sequence shown here is derived from an EMBL/GenBank/DDBJ whole genome shotgun (WGS) entry which is preliminary data.</text>
</comment>
<accession>A0A8J8B0R2</accession>
<protein>
    <recommendedName>
        <fullName evidence="1">GH18 domain-containing protein</fullName>
    </recommendedName>
</protein>
<organism evidence="2 3">
    <name type="scientific">Sinanaerobacter chloroacetimidivorans</name>
    <dbReference type="NCBI Taxonomy" id="2818044"/>
    <lineage>
        <taxon>Bacteria</taxon>
        <taxon>Bacillati</taxon>
        <taxon>Bacillota</taxon>
        <taxon>Clostridia</taxon>
        <taxon>Peptostreptococcales</taxon>
        <taxon>Anaerovoracaceae</taxon>
        <taxon>Sinanaerobacter</taxon>
    </lineage>
</organism>
<gene>
    <name evidence="2" type="ORF">KCX82_03285</name>
</gene>
<evidence type="ECO:0000313" key="2">
    <source>
        <dbReference type="EMBL" id="MBR0596891.1"/>
    </source>
</evidence>
<proteinExistence type="predicted"/>